<dbReference type="GO" id="GO:0004563">
    <property type="term" value="F:beta-N-acetylhexosaminidase activity"/>
    <property type="evidence" value="ECO:0007669"/>
    <property type="project" value="UniProtKB-EC"/>
</dbReference>
<keyword evidence="5" id="KW-0326">Glycosidase</keyword>
<name>A0AB35YTI0_9FLAO</name>
<dbReference type="EC" id="3.2.1.52" evidence="3"/>
<reference evidence="10 13" key="1">
    <citation type="submission" date="2024-01" db="EMBL/GenBank/DDBJ databases">
        <title>Aequorivita flavus sp. nov., isolated from deep-sea sediment.</title>
        <authorList>
            <person name="Chen X."/>
        </authorList>
    </citation>
    <scope>NUCLEOTIDE SEQUENCE</scope>
    <source>
        <strain evidence="10">MCCC 1A16923</strain>
        <strain evidence="11 13">MCCC 1A16935</strain>
    </source>
</reference>
<dbReference type="EMBL" id="JAZBJM010000002">
    <property type="protein sequence ID" value="MEM0517522.1"/>
    <property type="molecule type" value="Genomic_DNA"/>
</dbReference>
<keyword evidence="7" id="KW-0732">Signal</keyword>
<dbReference type="Pfam" id="PF02838">
    <property type="entry name" value="Glyco_hydro_20b"/>
    <property type="match status" value="1"/>
</dbReference>
<sequence length="761" mass="86753">MRTIYTLILTLFSLSVFSQNPDVVLIPKPQQLALRDGNFTLDKNTSLFTAPEFEIASNFLNEFLKNGAGFQLQNTSKEDANIIIEKEASQPSEGYFLDISNSKIHIKASDASGAFYAIQTLRQLLPPKLESPKSPKEATFSIRQLTITDFPKFQYRGMHLDVSRHFFDKEFVKKYIANLAMLKMNTFHWHLTDDQGWRIEIKKYPELTAKGAFRNETRIGHYEDKPELYDGKRYGGFYTQEDIKEVVAFAATQNVTIIPEIEMPGHAQAAISSYPELGCTGKQIPVATTWGVFEDIFCPKEETFTFLENVLNEVMPLFPGEYIHIGGDEAPKLRWKNCAHCQQLIKDKNLKNEHGLQSYFIHRIEEFVNSKGKKIIGWDEILEGGLAPNATVMSWRGMQGGIDAAKQKHDVIMTPVSHCYFDYYQSENLDEPTAIGGFLPLKKVYSFNPIPHELKAEEAKYILGAQANVWTEYIPTEMQVEYMVFPRTLAMSEVVWNGPSKDFEKDYPDFFSRVEDFMKRLDALNINYANYLYEIDGKIIKVENKVFYELSTPTKGKEIHYSINNSKTKLYSEPILIERDSKITANVFKNDEKLGRDFSEEIKYHKGILGKIELNLAPNPAYAAGGKEALINGISGRDKRYGDKEWLGFWGDDLEITIDLGKETEVRSLKTRFFNSPGVWIYSPKELSISCENVKGEIVSFTKKVNAENDNLIDVAVNLAEKGGLMTRYIKLKIPNYGMIPDGLQGAGHKAWTFIDEIIIE</sequence>
<dbReference type="InterPro" id="IPR015882">
    <property type="entry name" value="HEX_bac_N"/>
</dbReference>
<dbReference type="EMBL" id="JBANCF010000002">
    <property type="protein sequence ID" value="MEM0572672.1"/>
    <property type="molecule type" value="Genomic_DNA"/>
</dbReference>
<comment type="similarity">
    <text evidence="2">Belongs to the glycosyl hydrolase 20 family.</text>
</comment>
<keyword evidence="4" id="KW-0378">Hydrolase</keyword>
<feature type="domain" description="Glycoside hydrolase family 20 catalytic" evidence="8">
    <location>
        <begin position="153"/>
        <end position="498"/>
    </location>
</feature>
<dbReference type="PANTHER" id="PTHR22600:SF57">
    <property type="entry name" value="BETA-N-ACETYLHEXOSAMINIDASE"/>
    <property type="match status" value="1"/>
</dbReference>
<evidence type="ECO:0000256" key="1">
    <source>
        <dbReference type="ARBA" id="ARBA00001231"/>
    </source>
</evidence>
<evidence type="ECO:0000256" key="6">
    <source>
        <dbReference type="PIRSR" id="PIRSR625705-1"/>
    </source>
</evidence>
<dbReference type="AlphaFoldDB" id="A0AB35YTI0"/>
<evidence type="ECO:0000256" key="5">
    <source>
        <dbReference type="ARBA" id="ARBA00023295"/>
    </source>
</evidence>
<evidence type="ECO:0000256" key="4">
    <source>
        <dbReference type="ARBA" id="ARBA00022801"/>
    </source>
</evidence>
<gene>
    <name evidence="11" type="ORF">VZD24_04020</name>
    <name evidence="10" type="ORF">VZD85_04090</name>
</gene>
<feature type="active site" description="Proton donor" evidence="6">
    <location>
        <position position="329"/>
    </location>
</feature>
<dbReference type="InterPro" id="IPR026876">
    <property type="entry name" value="Fn3_assoc_repeat"/>
</dbReference>
<evidence type="ECO:0000259" key="9">
    <source>
        <dbReference type="Pfam" id="PF02838"/>
    </source>
</evidence>
<comment type="catalytic activity">
    <reaction evidence="1">
        <text>Hydrolysis of terminal non-reducing N-acetyl-D-hexosamine residues in N-acetyl-beta-D-hexosaminides.</text>
        <dbReference type="EC" id="3.2.1.52"/>
    </reaction>
</comment>
<keyword evidence="13" id="KW-1185">Reference proteome</keyword>
<dbReference type="SUPFAM" id="SSF51445">
    <property type="entry name" value="(Trans)glycosidases"/>
    <property type="match status" value="1"/>
</dbReference>
<dbReference type="InterPro" id="IPR015883">
    <property type="entry name" value="Glyco_hydro_20_cat"/>
</dbReference>
<dbReference type="Gene3D" id="3.20.20.80">
    <property type="entry name" value="Glycosidases"/>
    <property type="match status" value="1"/>
</dbReference>
<evidence type="ECO:0000313" key="11">
    <source>
        <dbReference type="EMBL" id="MEM0572672.1"/>
    </source>
</evidence>
<feature type="signal peptide" evidence="7">
    <location>
        <begin position="1"/>
        <end position="18"/>
    </location>
</feature>
<dbReference type="Proteomes" id="UP001390963">
    <property type="component" value="Unassembled WGS sequence"/>
</dbReference>
<dbReference type="Gene3D" id="3.30.379.10">
    <property type="entry name" value="Chitobiase/beta-hexosaminidase domain 2-like"/>
    <property type="match status" value="1"/>
</dbReference>
<dbReference type="GO" id="GO:0016020">
    <property type="term" value="C:membrane"/>
    <property type="evidence" value="ECO:0007669"/>
    <property type="project" value="TreeGrafter"/>
</dbReference>
<dbReference type="GO" id="GO:0005975">
    <property type="term" value="P:carbohydrate metabolic process"/>
    <property type="evidence" value="ECO:0007669"/>
    <property type="project" value="InterPro"/>
</dbReference>
<accession>A0AB35YTI0</accession>
<dbReference type="Proteomes" id="UP001388259">
    <property type="component" value="Unassembled WGS sequence"/>
</dbReference>
<dbReference type="PANTHER" id="PTHR22600">
    <property type="entry name" value="BETA-HEXOSAMINIDASE"/>
    <property type="match status" value="1"/>
</dbReference>
<protein>
    <recommendedName>
        <fullName evidence="3">beta-N-acetylhexosaminidase</fullName>
        <ecNumber evidence="3">3.2.1.52</ecNumber>
    </recommendedName>
</protein>
<dbReference type="GO" id="GO:0030203">
    <property type="term" value="P:glycosaminoglycan metabolic process"/>
    <property type="evidence" value="ECO:0007669"/>
    <property type="project" value="TreeGrafter"/>
</dbReference>
<dbReference type="PRINTS" id="PR00738">
    <property type="entry name" value="GLHYDRLASE20"/>
</dbReference>
<dbReference type="InterPro" id="IPR029018">
    <property type="entry name" value="Hex-like_dom2"/>
</dbReference>
<dbReference type="InterPro" id="IPR025705">
    <property type="entry name" value="Beta_hexosaminidase_sua/sub"/>
</dbReference>
<evidence type="ECO:0000256" key="2">
    <source>
        <dbReference type="ARBA" id="ARBA00006285"/>
    </source>
</evidence>
<proteinExistence type="inferred from homology"/>
<feature type="domain" description="Beta-hexosaminidase bacterial type N-terminal" evidence="9">
    <location>
        <begin position="25"/>
        <end position="149"/>
    </location>
</feature>
<evidence type="ECO:0000259" key="8">
    <source>
        <dbReference type="Pfam" id="PF00728"/>
    </source>
</evidence>
<dbReference type="SUPFAM" id="SSF55545">
    <property type="entry name" value="beta-N-acetylhexosaminidase-like domain"/>
    <property type="match status" value="1"/>
</dbReference>
<comment type="caution">
    <text evidence="10">The sequence shown here is derived from an EMBL/GenBank/DDBJ whole genome shotgun (WGS) entry which is preliminary data.</text>
</comment>
<dbReference type="InterPro" id="IPR017853">
    <property type="entry name" value="GH"/>
</dbReference>
<dbReference type="Pfam" id="PF13287">
    <property type="entry name" value="Fn3_assoc"/>
    <property type="match status" value="1"/>
</dbReference>
<evidence type="ECO:0000256" key="7">
    <source>
        <dbReference type="SAM" id="SignalP"/>
    </source>
</evidence>
<feature type="chain" id="PRO_5044199712" description="beta-N-acetylhexosaminidase" evidence="7">
    <location>
        <begin position="19"/>
        <end position="761"/>
    </location>
</feature>
<dbReference type="RefSeq" id="WP_342686792.1">
    <property type="nucleotide sequence ID" value="NZ_JAZBJM010000002.1"/>
</dbReference>
<organism evidence="10 12">
    <name type="scientific">Aequorivita flava</name>
    <dbReference type="NCBI Taxonomy" id="3114371"/>
    <lineage>
        <taxon>Bacteria</taxon>
        <taxon>Pseudomonadati</taxon>
        <taxon>Bacteroidota</taxon>
        <taxon>Flavobacteriia</taxon>
        <taxon>Flavobacteriales</taxon>
        <taxon>Flavobacteriaceae</taxon>
        <taxon>Aequorivita</taxon>
    </lineage>
</organism>
<evidence type="ECO:0000313" key="12">
    <source>
        <dbReference type="Proteomes" id="UP001388259"/>
    </source>
</evidence>
<dbReference type="Pfam" id="PF00728">
    <property type="entry name" value="Glyco_hydro_20"/>
    <property type="match status" value="1"/>
</dbReference>
<dbReference type="CDD" id="cd06563">
    <property type="entry name" value="GH20_chitobiase-like"/>
    <property type="match status" value="1"/>
</dbReference>
<evidence type="ECO:0000313" key="13">
    <source>
        <dbReference type="Proteomes" id="UP001390963"/>
    </source>
</evidence>
<evidence type="ECO:0000313" key="10">
    <source>
        <dbReference type="EMBL" id="MEM0517522.1"/>
    </source>
</evidence>
<evidence type="ECO:0000256" key="3">
    <source>
        <dbReference type="ARBA" id="ARBA00012663"/>
    </source>
</evidence>